<dbReference type="Proteomes" id="UP001287059">
    <property type="component" value="Unassembled WGS sequence"/>
</dbReference>
<dbReference type="Gene3D" id="3.10.490.10">
    <property type="entry name" value="Gamma-glutamyl cyclotransferase-like"/>
    <property type="match status" value="1"/>
</dbReference>
<gene>
    <name evidence="3" type="primary">atzF</name>
    <name evidence="3" type="ORF">RFN28_07685</name>
</gene>
<name>A0ABU4XUI5_9HYPH</name>
<dbReference type="InterPro" id="IPR014085">
    <property type="entry name" value="Allophanate_hydrolase"/>
</dbReference>
<dbReference type="GO" id="GO:0004039">
    <property type="term" value="F:allophanate hydrolase activity"/>
    <property type="evidence" value="ECO:0007669"/>
    <property type="project" value="UniProtKB-EC"/>
</dbReference>
<organism evidence="3 4">
    <name type="scientific">Mesorhizobium album</name>
    <dbReference type="NCBI Taxonomy" id="3072314"/>
    <lineage>
        <taxon>Bacteria</taxon>
        <taxon>Pseudomonadati</taxon>
        <taxon>Pseudomonadota</taxon>
        <taxon>Alphaproteobacteria</taxon>
        <taxon>Hyphomicrobiales</taxon>
        <taxon>Phyllobacteriaceae</taxon>
        <taxon>Mesorhizobium</taxon>
    </lineage>
</organism>
<proteinExistence type="predicted"/>
<feature type="domain" description="Amidase" evidence="1">
    <location>
        <begin position="24"/>
        <end position="433"/>
    </location>
</feature>
<dbReference type="PANTHER" id="PTHR11895:SF169">
    <property type="entry name" value="GLUTAMYL-TRNA(GLN) AMIDOTRANSFERASE"/>
    <property type="match status" value="1"/>
</dbReference>
<dbReference type="EMBL" id="JAVIIW010000006">
    <property type="protein sequence ID" value="MDX8478360.1"/>
    <property type="molecule type" value="Genomic_DNA"/>
</dbReference>
<comment type="caution">
    <text evidence="3">The sequence shown here is derived from an EMBL/GenBank/DDBJ whole genome shotgun (WGS) entry which is preliminary data.</text>
</comment>
<reference evidence="3 4" key="1">
    <citation type="submission" date="2023-08" db="EMBL/GenBank/DDBJ databases">
        <title>Implementing the SeqCode for naming new Mesorhizobium species isolated from Vachellia karroo root nodules.</title>
        <authorList>
            <person name="Van Lill M."/>
        </authorList>
    </citation>
    <scope>NUCLEOTIDE SEQUENCE [LARGE SCALE GENOMIC DNA]</scope>
    <source>
        <strain evidence="3 4">VK24D</strain>
    </source>
</reference>
<dbReference type="Gene3D" id="1.20.58.1700">
    <property type="match status" value="1"/>
</dbReference>
<evidence type="ECO:0000259" key="1">
    <source>
        <dbReference type="Pfam" id="PF01425"/>
    </source>
</evidence>
<dbReference type="InterPro" id="IPR036928">
    <property type="entry name" value="AS_sf"/>
</dbReference>
<dbReference type="Gene3D" id="3.90.1300.10">
    <property type="entry name" value="Amidase signature (AS) domain"/>
    <property type="match status" value="1"/>
</dbReference>
<dbReference type="NCBIfam" id="NF006043">
    <property type="entry name" value="PRK08186.1"/>
    <property type="match status" value="1"/>
</dbReference>
<dbReference type="InterPro" id="IPR000120">
    <property type="entry name" value="Amidase"/>
</dbReference>
<evidence type="ECO:0000259" key="2">
    <source>
        <dbReference type="Pfam" id="PF21986"/>
    </source>
</evidence>
<dbReference type="PANTHER" id="PTHR11895">
    <property type="entry name" value="TRANSAMIDASE"/>
    <property type="match status" value="1"/>
</dbReference>
<dbReference type="SUPFAM" id="SSF75304">
    <property type="entry name" value="Amidase signature (AS) enzymes"/>
    <property type="match status" value="1"/>
</dbReference>
<dbReference type="Pfam" id="PF21986">
    <property type="entry name" value="AH_C"/>
    <property type="match status" value="1"/>
</dbReference>
<dbReference type="EC" id="3.5.1.54" evidence="3"/>
<protein>
    <submittedName>
        <fullName evidence="3">Allophanate hydrolase</fullName>
        <ecNumber evidence="3">3.5.1.54</ecNumber>
    </submittedName>
</protein>
<keyword evidence="4" id="KW-1185">Reference proteome</keyword>
<dbReference type="RefSeq" id="WP_320286765.1">
    <property type="nucleotide sequence ID" value="NZ_JAVIIW010000006.1"/>
</dbReference>
<feature type="domain" description="Allophanate hydrolase C-terminal" evidence="2">
    <location>
        <begin position="472"/>
        <end position="594"/>
    </location>
</feature>
<evidence type="ECO:0000313" key="3">
    <source>
        <dbReference type="EMBL" id="MDX8478360.1"/>
    </source>
</evidence>
<dbReference type="InterPro" id="IPR023631">
    <property type="entry name" value="Amidase_dom"/>
</dbReference>
<dbReference type="NCBIfam" id="TIGR02713">
    <property type="entry name" value="allophanate_hyd"/>
    <property type="match status" value="1"/>
</dbReference>
<evidence type="ECO:0000313" key="4">
    <source>
        <dbReference type="Proteomes" id="UP001287059"/>
    </source>
</evidence>
<sequence length="600" mass="61792">MSDIRFDIGSLHAAYEAGTGIAKVIDTALARIEAADDPGIFIHLATRAELLAQAEALGLFDPVAKPLWGIPFAVKDNIDVAGMPTTAACAEYAYVPTKDATVVAKLRAAGALVLGKTNLDQFATGLVGVRTPWPIPRNAIDPKLVPGGSSSGSAVATARGIVSFALGTDTAGSGRIPAGLNNIVGLKPTVGALSTTGVVPACRTLDCVSVFALSVDDAYAVFGAATGFDPSDPYSRSVSTSPLGPRPPTLTVGVPASADRKFFGDASMQVGFETALAALETLGARLVEIPFSDFYATADLLYEGAWVAERYAAILDFFEANEAALHPVTRKIIGSARNLSAADAFRGLYALQAYKARLAPVIASVDLFCVPTAPTHYTVDAVLADPIATNSRLGTYTNFVNLLDMCGIAVPTGTRDDGLPMGVTLLAAAGLDGLVASVARDLHAASGLTLGATGWRQPIAQPVSAAAADGSIELVVVGAHLSGMPLNGQLKEAGARFCRATRTASSYKLFELAGQATPKPGLVRVGNGGTAIEVEVWRLPADAFGHFVAAIPPPLGIGSIELDDGSTAKGFLVESVGLLGASDISSFGGWRRFLSDRVPA</sequence>
<keyword evidence="3" id="KW-0378">Hydrolase</keyword>
<accession>A0ABU4XUI5</accession>
<dbReference type="InterPro" id="IPR053844">
    <property type="entry name" value="AH_C"/>
</dbReference>
<dbReference type="Pfam" id="PF01425">
    <property type="entry name" value="Amidase"/>
    <property type="match status" value="1"/>
</dbReference>